<feature type="compositionally biased region" description="Low complexity" evidence="1">
    <location>
        <begin position="14"/>
        <end position="26"/>
    </location>
</feature>
<dbReference type="VEuPathDB" id="VectorBase:AMAM003755"/>
<reference evidence="2" key="2">
    <citation type="submission" date="2020-05" db="UniProtKB">
        <authorList>
            <consortium name="EnsemblMetazoa"/>
        </authorList>
    </citation>
    <scope>IDENTIFICATION</scope>
    <source>
        <strain evidence="2">maculatus3</strain>
    </source>
</reference>
<evidence type="ECO:0000256" key="1">
    <source>
        <dbReference type="SAM" id="MobiDB-lite"/>
    </source>
</evidence>
<proteinExistence type="predicted"/>
<dbReference type="Proteomes" id="UP000075901">
    <property type="component" value="Unassembled WGS sequence"/>
</dbReference>
<dbReference type="AlphaFoldDB" id="A0A182SC12"/>
<accession>A0A182SC12</accession>
<keyword evidence="3" id="KW-1185">Reference proteome</keyword>
<protein>
    <submittedName>
        <fullName evidence="2">Uncharacterized protein</fullName>
    </submittedName>
</protein>
<name>A0A182SC12_9DIPT</name>
<evidence type="ECO:0000313" key="2">
    <source>
        <dbReference type="EnsemblMetazoa" id="AMAM003755-PA"/>
    </source>
</evidence>
<sequence length="117" mass="12486">TFYDTTSIGKTRRSSATSSNKNSVSSDEIEIKTVRSSSESTERERERSTERPAAMSANSGPPELEEVAGPNPTRIAEPLIIAPDVAGDADLAIAIATAEETDDSGELMELIANQMEI</sequence>
<dbReference type="EnsemblMetazoa" id="AMAM003755-RA">
    <property type="protein sequence ID" value="AMAM003755-PA"/>
    <property type="gene ID" value="AMAM003755"/>
</dbReference>
<organism evidence="2 3">
    <name type="scientific">Anopheles maculatus</name>
    <dbReference type="NCBI Taxonomy" id="74869"/>
    <lineage>
        <taxon>Eukaryota</taxon>
        <taxon>Metazoa</taxon>
        <taxon>Ecdysozoa</taxon>
        <taxon>Arthropoda</taxon>
        <taxon>Hexapoda</taxon>
        <taxon>Insecta</taxon>
        <taxon>Pterygota</taxon>
        <taxon>Neoptera</taxon>
        <taxon>Endopterygota</taxon>
        <taxon>Diptera</taxon>
        <taxon>Nematocera</taxon>
        <taxon>Culicoidea</taxon>
        <taxon>Culicidae</taxon>
        <taxon>Anophelinae</taxon>
        <taxon>Anopheles</taxon>
        <taxon>Anopheles maculatus group</taxon>
    </lineage>
</organism>
<feature type="region of interest" description="Disordered" evidence="1">
    <location>
        <begin position="1"/>
        <end position="72"/>
    </location>
</feature>
<reference evidence="3" key="1">
    <citation type="submission" date="2013-09" db="EMBL/GenBank/DDBJ databases">
        <title>The Genome Sequence of Anopheles maculatus species B.</title>
        <authorList>
            <consortium name="The Broad Institute Genomics Platform"/>
            <person name="Neafsey D.E."/>
            <person name="Besansky N."/>
            <person name="Howell P."/>
            <person name="Walton C."/>
            <person name="Young S.K."/>
            <person name="Zeng Q."/>
            <person name="Gargeya S."/>
            <person name="Fitzgerald M."/>
            <person name="Haas B."/>
            <person name="Abouelleil A."/>
            <person name="Allen A.W."/>
            <person name="Alvarado L."/>
            <person name="Arachchi H.M."/>
            <person name="Berlin A.M."/>
            <person name="Chapman S.B."/>
            <person name="Gainer-Dewar J."/>
            <person name="Goldberg J."/>
            <person name="Griggs A."/>
            <person name="Gujja S."/>
            <person name="Hansen M."/>
            <person name="Howarth C."/>
            <person name="Imamovic A."/>
            <person name="Ireland A."/>
            <person name="Larimer J."/>
            <person name="McCowan C."/>
            <person name="Murphy C."/>
            <person name="Pearson M."/>
            <person name="Poon T.W."/>
            <person name="Priest M."/>
            <person name="Roberts A."/>
            <person name="Saif S."/>
            <person name="Shea T."/>
            <person name="Sisk P."/>
            <person name="Sykes S."/>
            <person name="Wortman J."/>
            <person name="Nusbaum C."/>
            <person name="Birren B."/>
        </authorList>
    </citation>
    <scope>NUCLEOTIDE SEQUENCE [LARGE SCALE GENOMIC DNA]</scope>
    <source>
        <strain evidence="3">maculatus3</strain>
    </source>
</reference>
<feature type="compositionally biased region" description="Basic and acidic residues" evidence="1">
    <location>
        <begin position="40"/>
        <end position="50"/>
    </location>
</feature>
<evidence type="ECO:0000313" key="3">
    <source>
        <dbReference type="Proteomes" id="UP000075901"/>
    </source>
</evidence>